<organism evidence="2 3">
    <name type="scientific">Dibothriocephalus latus</name>
    <name type="common">Fish tapeworm</name>
    <name type="synonym">Diphyllobothrium latum</name>
    <dbReference type="NCBI Taxonomy" id="60516"/>
    <lineage>
        <taxon>Eukaryota</taxon>
        <taxon>Metazoa</taxon>
        <taxon>Spiralia</taxon>
        <taxon>Lophotrochozoa</taxon>
        <taxon>Platyhelminthes</taxon>
        <taxon>Cestoda</taxon>
        <taxon>Eucestoda</taxon>
        <taxon>Diphyllobothriidea</taxon>
        <taxon>Diphyllobothriidae</taxon>
        <taxon>Dibothriocephalus</taxon>
    </lineage>
</organism>
<proteinExistence type="predicted"/>
<accession>A0A3P6TMG2</accession>
<feature type="region of interest" description="Disordered" evidence="1">
    <location>
        <begin position="375"/>
        <end position="398"/>
    </location>
</feature>
<reference evidence="2 3" key="1">
    <citation type="submission" date="2018-11" db="EMBL/GenBank/DDBJ databases">
        <authorList>
            <consortium name="Pathogen Informatics"/>
        </authorList>
    </citation>
    <scope>NUCLEOTIDE SEQUENCE [LARGE SCALE GENOMIC DNA]</scope>
</reference>
<name>A0A3P6TMG2_DIBLA</name>
<dbReference type="OrthoDB" id="10525811at2759"/>
<dbReference type="Proteomes" id="UP000281553">
    <property type="component" value="Unassembled WGS sequence"/>
</dbReference>
<feature type="region of interest" description="Disordered" evidence="1">
    <location>
        <begin position="1"/>
        <end position="56"/>
    </location>
</feature>
<sequence>MGHAKSTDSTVTNTIKSDLEDPSNVGIKEADLTSASGTSSEGLLPSPSSTSNPLQNSETMMTTSEMLLSTTGEMSSRSTVGSTPIVEGTFGVSNVHPATMVTSTMPLSSAAYTRSGSAVESSTLALKATTLAMAKAADIRITATITSRAPVTLTSSVPGQVRSTMVDAPSRLADLPGDVGHISWSTGMPGGSSDLGTITSPATPLSTNSKVTGAVGEVTQPINSATFTLTSTVKETNINMLKEKTTTTDVASADIAEPTVGRQTNRLKKSFDDFTTPNVDLTVSSQMTTSTQKELDAPTAAPNPSRASASPAFSEPSPAEVGQTTPVPAITVSYQTGWAVSEVAGTLEGENSTKEGQHSTLTTITLPVNITPVKKNNSLLQESSAHPAQIPRNSQTAE</sequence>
<evidence type="ECO:0000313" key="2">
    <source>
        <dbReference type="EMBL" id="VDK80310.1"/>
    </source>
</evidence>
<feature type="compositionally biased region" description="Low complexity" evidence="1">
    <location>
        <begin position="43"/>
        <end position="56"/>
    </location>
</feature>
<dbReference type="AlphaFoldDB" id="A0A3P6TMG2"/>
<evidence type="ECO:0000313" key="3">
    <source>
        <dbReference type="Proteomes" id="UP000281553"/>
    </source>
</evidence>
<evidence type="ECO:0000256" key="1">
    <source>
        <dbReference type="SAM" id="MobiDB-lite"/>
    </source>
</evidence>
<feature type="compositionally biased region" description="Polar residues" evidence="1">
    <location>
        <begin position="7"/>
        <end position="16"/>
    </location>
</feature>
<gene>
    <name evidence="2" type="ORF">DILT_LOCUS3095</name>
</gene>
<feature type="region of interest" description="Disordered" evidence="1">
    <location>
        <begin position="282"/>
        <end position="324"/>
    </location>
</feature>
<protein>
    <submittedName>
        <fullName evidence="2">Uncharacterized protein</fullName>
    </submittedName>
</protein>
<dbReference type="EMBL" id="UYRU01043115">
    <property type="protein sequence ID" value="VDK80310.1"/>
    <property type="molecule type" value="Genomic_DNA"/>
</dbReference>
<feature type="compositionally biased region" description="Low complexity" evidence="1">
    <location>
        <begin position="297"/>
        <end position="319"/>
    </location>
</feature>
<keyword evidence="3" id="KW-1185">Reference proteome</keyword>
<feature type="compositionally biased region" description="Polar residues" evidence="1">
    <location>
        <begin position="282"/>
        <end position="292"/>
    </location>
</feature>